<accession>A0A931H577</accession>
<dbReference type="RefSeq" id="WP_196986661.1">
    <property type="nucleotide sequence ID" value="NZ_JADWYS010000001.1"/>
</dbReference>
<name>A0A931H577_9BURK</name>
<evidence type="ECO:0000313" key="3">
    <source>
        <dbReference type="Proteomes" id="UP000651050"/>
    </source>
</evidence>
<dbReference type="EMBL" id="JADWYS010000001">
    <property type="protein sequence ID" value="MBG9388829.1"/>
    <property type="molecule type" value="Genomic_DNA"/>
</dbReference>
<evidence type="ECO:0000313" key="2">
    <source>
        <dbReference type="EMBL" id="MBG9388829.1"/>
    </source>
</evidence>
<evidence type="ECO:0000256" key="1">
    <source>
        <dbReference type="SAM" id="Phobius"/>
    </source>
</evidence>
<feature type="transmembrane region" description="Helical" evidence="1">
    <location>
        <begin position="50"/>
        <end position="70"/>
    </location>
</feature>
<gene>
    <name evidence="2" type="ORF">I5803_12420</name>
</gene>
<dbReference type="Proteomes" id="UP000651050">
    <property type="component" value="Unassembled WGS sequence"/>
</dbReference>
<sequence>MLEVIFELLFEFCGELFLQLVAELFGGAFKAGWYKIRGRDRELAPVHETSWSVVTGIAAGVGTLLVVPHLAIRVEWLQVMNLLLAPVAAGLLVERVRAWRESRKEFSPAVFAYAAVFGLAFALTRWLFGRGGPIN</sequence>
<organism evidence="2 3">
    <name type="scientific">Caenimonas aquaedulcis</name>
    <dbReference type="NCBI Taxonomy" id="2793270"/>
    <lineage>
        <taxon>Bacteria</taxon>
        <taxon>Pseudomonadati</taxon>
        <taxon>Pseudomonadota</taxon>
        <taxon>Betaproteobacteria</taxon>
        <taxon>Burkholderiales</taxon>
        <taxon>Comamonadaceae</taxon>
        <taxon>Caenimonas</taxon>
    </lineage>
</organism>
<keyword evidence="1" id="KW-0472">Membrane</keyword>
<feature type="transmembrane region" description="Helical" evidence="1">
    <location>
        <begin position="106"/>
        <end position="128"/>
    </location>
</feature>
<feature type="transmembrane region" description="Helical" evidence="1">
    <location>
        <begin position="6"/>
        <end position="29"/>
    </location>
</feature>
<keyword evidence="1" id="KW-0812">Transmembrane</keyword>
<dbReference type="AlphaFoldDB" id="A0A931H577"/>
<reference evidence="2" key="1">
    <citation type="submission" date="2020-11" db="EMBL/GenBank/DDBJ databases">
        <title>Bacterial whole genome sequence for Caenimonas sp. DR4.4.</title>
        <authorList>
            <person name="Le V."/>
            <person name="Ko S.-R."/>
            <person name="Ahn C.-Y."/>
            <person name="Oh H.-M."/>
        </authorList>
    </citation>
    <scope>NUCLEOTIDE SEQUENCE</scope>
    <source>
        <strain evidence="2">DR4.4</strain>
    </source>
</reference>
<keyword evidence="1" id="KW-1133">Transmembrane helix</keyword>
<keyword evidence="3" id="KW-1185">Reference proteome</keyword>
<protein>
    <submittedName>
        <fullName evidence="2">Uncharacterized protein</fullName>
    </submittedName>
</protein>
<comment type="caution">
    <text evidence="2">The sequence shown here is derived from an EMBL/GenBank/DDBJ whole genome shotgun (WGS) entry which is preliminary data.</text>
</comment>
<feature type="transmembrane region" description="Helical" evidence="1">
    <location>
        <begin position="76"/>
        <end position="94"/>
    </location>
</feature>
<proteinExistence type="predicted"/>